<proteinExistence type="predicted"/>
<name>A0ABS5L3B5_9ACTN</name>
<sequence>MVTENGRAELRGLYTDPAQPLTIAVGQAFDLVSMPAAVGHAALSALRARRVRLGPVVADSRKSVMRVGFLLEPAHGPDLAAGPRAARMGPATEVGLRAAALHDQDRTREAAEAGHAETAALRDWAGRLGGALGVRVGGPGSTATLPPLLPWRGWLHWLVPPGASAAFWTPAGALLSVLSERSGARAL</sequence>
<evidence type="ECO:0000313" key="2">
    <source>
        <dbReference type="Proteomes" id="UP000730482"/>
    </source>
</evidence>
<dbReference type="RefSeq" id="WP_212018771.1">
    <property type="nucleotide sequence ID" value="NZ_JAAFYZ010000213.1"/>
</dbReference>
<organism evidence="1 2">
    <name type="scientific">Catenulispora pinistramenti</name>
    <dbReference type="NCBI Taxonomy" id="2705254"/>
    <lineage>
        <taxon>Bacteria</taxon>
        <taxon>Bacillati</taxon>
        <taxon>Actinomycetota</taxon>
        <taxon>Actinomycetes</taxon>
        <taxon>Catenulisporales</taxon>
        <taxon>Catenulisporaceae</taxon>
        <taxon>Catenulispora</taxon>
    </lineage>
</organism>
<accession>A0ABS5L3B5</accession>
<comment type="caution">
    <text evidence="1">The sequence shown here is derived from an EMBL/GenBank/DDBJ whole genome shotgun (WGS) entry which is preliminary data.</text>
</comment>
<protein>
    <submittedName>
        <fullName evidence="1">Uncharacterized protein</fullName>
    </submittedName>
</protein>
<reference evidence="1 2" key="1">
    <citation type="submission" date="2020-02" db="EMBL/GenBank/DDBJ databases">
        <title>Acidophilic actinobacteria isolated from forest soil.</title>
        <authorList>
            <person name="Golinska P."/>
        </authorList>
    </citation>
    <scope>NUCLEOTIDE SEQUENCE [LARGE SCALE GENOMIC DNA]</scope>
    <source>
        <strain evidence="1 2">NL8</strain>
    </source>
</reference>
<evidence type="ECO:0000313" key="1">
    <source>
        <dbReference type="EMBL" id="MBS2552817.1"/>
    </source>
</evidence>
<dbReference type="EMBL" id="JAAFYZ010000213">
    <property type="protein sequence ID" value="MBS2552817.1"/>
    <property type="molecule type" value="Genomic_DNA"/>
</dbReference>
<keyword evidence="2" id="KW-1185">Reference proteome</keyword>
<gene>
    <name evidence="1" type="ORF">KGQ19_38785</name>
</gene>
<dbReference type="Proteomes" id="UP000730482">
    <property type="component" value="Unassembled WGS sequence"/>
</dbReference>